<gene>
    <name evidence="2" type="ORF">Aph01nite_11940</name>
</gene>
<name>A0A919Q7Z5_9ACTN</name>
<dbReference type="InterPro" id="IPR012551">
    <property type="entry name" value="DUF1707_SHOCT-like"/>
</dbReference>
<evidence type="ECO:0000313" key="3">
    <source>
        <dbReference type="Proteomes" id="UP000640052"/>
    </source>
</evidence>
<evidence type="ECO:0000259" key="1">
    <source>
        <dbReference type="Pfam" id="PF08044"/>
    </source>
</evidence>
<organism evidence="2 3">
    <name type="scientific">Acrocarpospora phusangensis</name>
    <dbReference type="NCBI Taxonomy" id="1070424"/>
    <lineage>
        <taxon>Bacteria</taxon>
        <taxon>Bacillati</taxon>
        <taxon>Actinomycetota</taxon>
        <taxon>Actinomycetes</taxon>
        <taxon>Streptosporangiales</taxon>
        <taxon>Streptosporangiaceae</taxon>
        <taxon>Acrocarpospora</taxon>
    </lineage>
</organism>
<keyword evidence="3" id="KW-1185">Reference proteome</keyword>
<proteinExistence type="predicted"/>
<dbReference type="PANTHER" id="PTHR40763:SF5">
    <property type="entry name" value="MEMBRANE PROTEIN"/>
    <property type="match status" value="1"/>
</dbReference>
<accession>A0A919Q7Z5</accession>
<dbReference type="EMBL" id="BOOA01000007">
    <property type="protein sequence ID" value="GIH22884.1"/>
    <property type="molecule type" value="Genomic_DNA"/>
</dbReference>
<feature type="domain" description="DUF1707" evidence="1">
    <location>
        <begin position="2"/>
        <end position="51"/>
    </location>
</feature>
<evidence type="ECO:0000313" key="2">
    <source>
        <dbReference type="EMBL" id="GIH22884.1"/>
    </source>
</evidence>
<sequence>MSNADRDLVIERLHVAVGDGRLSLEEFEERLNGVLESRTFGEVERFVHDLPGGPMSVTAPERSELRTTASSLKRRGRWVVPRLLLVTAKAGSVKLDFTDAVITQPVVDIELDVFAGSTVLVLPQGATVDIDNVELIAGSSRVSATMSAFPGAGHHFVIRGKQRAGNLVVRHRRRFWRWQW</sequence>
<comment type="caution">
    <text evidence="2">The sequence shown here is derived from an EMBL/GenBank/DDBJ whole genome shotgun (WGS) entry which is preliminary data.</text>
</comment>
<dbReference type="PANTHER" id="PTHR40763">
    <property type="entry name" value="MEMBRANE PROTEIN-RELATED"/>
    <property type="match status" value="1"/>
</dbReference>
<dbReference type="AlphaFoldDB" id="A0A919Q7Z5"/>
<dbReference type="Proteomes" id="UP000640052">
    <property type="component" value="Unassembled WGS sequence"/>
</dbReference>
<reference evidence="2" key="1">
    <citation type="submission" date="2021-01" db="EMBL/GenBank/DDBJ databases">
        <title>Whole genome shotgun sequence of Acrocarpospora phusangensis NBRC 108782.</title>
        <authorList>
            <person name="Komaki H."/>
            <person name="Tamura T."/>
        </authorList>
    </citation>
    <scope>NUCLEOTIDE SEQUENCE</scope>
    <source>
        <strain evidence="2">NBRC 108782</strain>
    </source>
</reference>
<dbReference type="Pfam" id="PF08044">
    <property type="entry name" value="DUF1707"/>
    <property type="match status" value="1"/>
</dbReference>
<protein>
    <recommendedName>
        <fullName evidence="1">DUF1707 domain-containing protein</fullName>
    </recommendedName>
</protein>